<proteinExistence type="predicted"/>
<name>A0AAJ0B8Y9_9PEZI</name>
<comment type="caution">
    <text evidence="1">The sequence shown here is derived from an EMBL/GenBank/DDBJ whole genome shotgun (WGS) entry which is preliminary data.</text>
</comment>
<sequence>MPLLDGEGGENAFIGLQEEIIKASTDQTIFGWGFRMPITLHLSSSQSLLRKALQMRSLPVLSPFSLSYHPTERDLLLAATESNRQEPDAGSRQTTYSRYLRKEFHPPHPEVQAESEWYATHVRYNVLDGRQPMLFT</sequence>
<organism evidence="1 2">
    <name type="scientific">Echria macrotheca</name>
    <dbReference type="NCBI Taxonomy" id="438768"/>
    <lineage>
        <taxon>Eukaryota</taxon>
        <taxon>Fungi</taxon>
        <taxon>Dikarya</taxon>
        <taxon>Ascomycota</taxon>
        <taxon>Pezizomycotina</taxon>
        <taxon>Sordariomycetes</taxon>
        <taxon>Sordariomycetidae</taxon>
        <taxon>Sordariales</taxon>
        <taxon>Schizotheciaceae</taxon>
        <taxon>Echria</taxon>
    </lineage>
</organism>
<gene>
    <name evidence="1" type="ORF">QBC47DRAFT_463668</name>
</gene>
<evidence type="ECO:0000313" key="1">
    <source>
        <dbReference type="EMBL" id="KAK1752362.1"/>
    </source>
</evidence>
<dbReference type="Proteomes" id="UP001239445">
    <property type="component" value="Unassembled WGS sequence"/>
</dbReference>
<reference evidence="1" key="1">
    <citation type="submission" date="2023-06" db="EMBL/GenBank/DDBJ databases">
        <title>Genome-scale phylogeny and comparative genomics of the fungal order Sordariales.</title>
        <authorList>
            <consortium name="Lawrence Berkeley National Laboratory"/>
            <person name="Hensen N."/>
            <person name="Bonometti L."/>
            <person name="Westerberg I."/>
            <person name="Brannstrom I.O."/>
            <person name="Guillou S."/>
            <person name="Cros-Aarteil S."/>
            <person name="Calhoun S."/>
            <person name="Haridas S."/>
            <person name="Kuo A."/>
            <person name="Mondo S."/>
            <person name="Pangilinan J."/>
            <person name="Riley R."/>
            <person name="Labutti K."/>
            <person name="Andreopoulos B."/>
            <person name="Lipzen A."/>
            <person name="Chen C."/>
            <person name="Yanf M."/>
            <person name="Daum C."/>
            <person name="Ng V."/>
            <person name="Clum A."/>
            <person name="Steindorff A."/>
            <person name="Ohm R."/>
            <person name="Martin F."/>
            <person name="Silar P."/>
            <person name="Natvig D."/>
            <person name="Lalanne C."/>
            <person name="Gautier V."/>
            <person name="Ament-Velasquez S.L."/>
            <person name="Kruys A."/>
            <person name="Hutchinson M.I."/>
            <person name="Powell A.J."/>
            <person name="Barry K."/>
            <person name="Miller A.N."/>
            <person name="Grigoriev I.V."/>
            <person name="Debuchy R."/>
            <person name="Gladieux P."/>
            <person name="Thoren M.H."/>
            <person name="Johannesson H."/>
        </authorList>
    </citation>
    <scope>NUCLEOTIDE SEQUENCE</scope>
    <source>
        <strain evidence="1">PSN4</strain>
    </source>
</reference>
<keyword evidence="2" id="KW-1185">Reference proteome</keyword>
<accession>A0AAJ0B8Y9</accession>
<evidence type="ECO:0000313" key="2">
    <source>
        <dbReference type="Proteomes" id="UP001239445"/>
    </source>
</evidence>
<protein>
    <submittedName>
        <fullName evidence="1">Uncharacterized protein</fullName>
    </submittedName>
</protein>
<dbReference type="AlphaFoldDB" id="A0AAJ0B8Y9"/>
<dbReference type="EMBL" id="MU839840">
    <property type="protein sequence ID" value="KAK1752362.1"/>
    <property type="molecule type" value="Genomic_DNA"/>
</dbReference>